<keyword evidence="1" id="KW-1133">Transmembrane helix</keyword>
<organism evidence="2 3">
    <name type="scientific">Tepidibacillus fermentans</name>
    <dbReference type="NCBI Taxonomy" id="1281767"/>
    <lineage>
        <taxon>Bacteria</taxon>
        <taxon>Bacillati</taxon>
        <taxon>Bacillota</taxon>
        <taxon>Bacilli</taxon>
        <taxon>Bacillales</taxon>
        <taxon>Bacillaceae</taxon>
        <taxon>Tepidibacillus</taxon>
    </lineage>
</organism>
<gene>
    <name evidence="2" type="ORF">EDD72_105131</name>
</gene>
<keyword evidence="1" id="KW-0472">Membrane</keyword>
<evidence type="ECO:0000313" key="2">
    <source>
        <dbReference type="EMBL" id="TCS83389.1"/>
    </source>
</evidence>
<reference evidence="2 3" key="1">
    <citation type="submission" date="2019-03" db="EMBL/GenBank/DDBJ databases">
        <title>Genomic Encyclopedia of Type Strains, Phase IV (KMG-IV): sequencing the most valuable type-strain genomes for metagenomic binning, comparative biology and taxonomic classification.</title>
        <authorList>
            <person name="Goeker M."/>
        </authorList>
    </citation>
    <scope>NUCLEOTIDE SEQUENCE [LARGE SCALE GENOMIC DNA]</scope>
    <source>
        <strain evidence="2 3">DSM 23802</strain>
    </source>
</reference>
<comment type="caution">
    <text evidence="2">The sequence shown here is derived from an EMBL/GenBank/DDBJ whole genome shotgun (WGS) entry which is preliminary data.</text>
</comment>
<accession>A0A4R3KIR9</accession>
<dbReference type="RefSeq" id="WP_132767875.1">
    <property type="nucleotide sequence ID" value="NZ_SMAB01000005.1"/>
</dbReference>
<evidence type="ECO:0000313" key="3">
    <source>
        <dbReference type="Proteomes" id="UP000295788"/>
    </source>
</evidence>
<sequence>MESYFVYTSIVGIVVTLISIGVSWWALQVVRFDVFTFRPKSPQAIALQIILSIVIGYQLSRFLLDYVSWSYQLHNLIQ</sequence>
<dbReference type="InterPro" id="IPR009526">
    <property type="entry name" value="DUF1146"/>
</dbReference>
<protein>
    <submittedName>
        <fullName evidence="2">Putative integral membrane protein (TIGR02327 family)</fullName>
    </submittedName>
</protein>
<dbReference type="AlphaFoldDB" id="A0A4R3KIR9"/>
<name>A0A4R3KIR9_9BACI</name>
<dbReference type="EMBL" id="SMAB01000005">
    <property type="protein sequence ID" value="TCS83389.1"/>
    <property type="molecule type" value="Genomic_DNA"/>
</dbReference>
<keyword evidence="1" id="KW-0812">Transmembrane</keyword>
<dbReference type="NCBIfam" id="TIGR02327">
    <property type="entry name" value="int_mem_ywzB"/>
    <property type="match status" value="1"/>
</dbReference>
<dbReference type="Pfam" id="PF06612">
    <property type="entry name" value="DUF1146"/>
    <property type="match status" value="1"/>
</dbReference>
<proteinExistence type="predicted"/>
<keyword evidence="3" id="KW-1185">Reference proteome</keyword>
<feature type="transmembrane region" description="Helical" evidence="1">
    <location>
        <begin position="45"/>
        <end position="64"/>
    </location>
</feature>
<dbReference type="OrthoDB" id="1651016at2"/>
<dbReference type="Proteomes" id="UP000295788">
    <property type="component" value="Unassembled WGS sequence"/>
</dbReference>
<feature type="transmembrane region" description="Helical" evidence="1">
    <location>
        <begin position="5"/>
        <end position="25"/>
    </location>
</feature>
<evidence type="ECO:0000256" key="1">
    <source>
        <dbReference type="SAM" id="Phobius"/>
    </source>
</evidence>